<feature type="binding site" evidence="7">
    <location>
        <begin position="753"/>
        <end position="758"/>
    </location>
    <ligand>
        <name>ATP</name>
        <dbReference type="ChEBI" id="CHEBI:30616"/>
    </ligand>
</feature>
<evidence type="ECO:0000256" key="5">
    <source>
        <dbReference type="ARBA" id="ARBA00022840"/>
    </source>
</evidence>
<feature type="region of interest" description="Disordered" evidence="9">
    <location>
        <begin position="1"/>
        <end position="97"/>
    </location>
</feature>
<organism evidence="12 13">
    <name type="scientific">Elysia crispata</name>
    <name type="common">lettuce slug</name>
    <dbReference type="NCBI Taxonomy" id="231223"/>
    <lineage>
        <taxon>Eukaryota</taxon>
        <taxon>Metazoa</taxon>
        <taxon>Spiralia</taxon>
        <taxon>Lophotrochozoa</taxon>
        <taxon>Mollusca</taxon>
        <taxon>Gastropoda</taxon>
        <taxon>Heterobranchia</taxon>
        <taxon>Euthyneura</taxon>
        <taxon>Panpulmonata</taxon>
        <taxon>Sacoglossa</taxon>
        <taxon>Placobranchoidea</taxon>
        <taxon>Plakobranchidae</taxon>
        <taxon>Elysia</taxon>
    </lineage>
</organism>
<evidence type="ECO:0000256" key="6">
    <source>
        <dbReference type="PROSITE-ProRule" id="PRU00842"/>
    </source>
</evidence>
<dbReference type="SUPFAM" id="SSF55931">
    <property type="entry name" value="Glutamine synthetase/guanido kinase"/>
    <property type="match status" value="2"/>
</dbReference>
<accession>A0AAE1AF91</accession>
<evidence type="ECO:0000256" key="2">
    <source>
        <dbReference type="ARBA" id="ARBA00022679"/>
    </source>
</evidence>
<comment type="caution">
    <text evidence="12">The sequence shown here is derived from an EMBL/GenBank/DDBJ whole genome shotgun (WGS) entry which is preliminary data.</text>
</comment>
<dbReference type="GO" id="GO:0004054">
    <property type="term" value="F:arginine kinase activity"/>
    <property type="evidence" value="ECO:0007669"/>
    <property type="project" value="UniProtKB-ARBA"/>
</dbReference>
<dbReference type="Pfam" id="PF00217">
    <property type="entry name" value="ATP-gua_Ptrans"/>
    <property type="match status" value="2"/>
</dbReference>
<keyword evidence="5 7" id="KW-0067">ATP-binding</keyword>
<dbReference type="InterPro" id="IPR022414">
    <property type="entry name" value="ATP-guanido_PTrfase_cat"/>
</dbReference>
<dbReference type="FunFam" id="1.10.135.10:FF:000003">
    <property type="entry name" value="Three-domain arginine kinase"/>
    <property type="match status" value="2"/>
</dbReference>
<feature type="domain" description="Phosphagen kinase N-terminal" evidence="10">
    <location>
        <begin position="100"/>
        <end position="182"/>
    </location>
</feature>
<keyword evidence="2 7" id="KW-0808">Transferase</keyword>
<protein>
    <recommendedName>
        <fullName evidence="14">Arginine kinase</fullName>
    </recommendedName>
</protein>
<dbReference type="FunFam" id="3.30.590.10:FF:000006">
    <property type="entry name" value="Arginine kinase 1"/>
    <property type="match status" value="2"/>
</dbReference>
<name>A0AAE1AF91_9GAST</name>
<feature type="binding site" evidence="7">
    <location>
        <begin position="567"/>
        <end position="571"/>
    </location>
    <ligand>
        <name>ATP</name>
        <dbReference type="ChEBI" id="CHEBI:30616"/>
    </ligand>
</feature>
<evidence type="ECO:0000313" key="12">
    <source>
        <dbReference type="EMBL" id="KAK3786729.1"/>
    </source>
</evidence>
<dbReference type="AlphaFoldDB" id="A0AAE1AF91"/>
<dbReference type="SUPFAM" id="SSF48034">
    <property type="entry name" value="Guanido kinase N-terminal domain"/>
    <property type="match status" value="2"/>
</dbReference>
<feature type="binding site" evidence="7">
    <location>
        <begin position="402"/>
        <end position="407"/>
    </location>
    <ligand>
        <name>ATP</name>
        <dbReference type="ChEBI" id="CHEBI:30616"/>
    </ligand>
</feature>
<evidence type="ECO:0000256" key="9">
    <source>
        <dbReference type="SAM" id="MobiDB-lite"/>
    </source>
</evidence>
<feature type="domain" description="Phosphagen kinase C-terminal" evidence="11">
    <location>
        <begin position="213"/>
        <end position="445"/>
    </location>
</feature>
<feature type="binding site" evidence="7">
    <location>
        <begin position="374"/>
        <end position="378"/>
    </location>
    <ligand>
        <name>ATP</name>
        <dbReference type="ChEBI" id="CHEBI:30616"/>
    </ligand>
</feature>
<evidence type="ECO:0000256" key="3">
    <source>
        <dbReference type="ARBA" id="ARBA00022741"/>
    </source>
</evidence>
<dbReference type="Gene3D" id="1.10.135.10">
    <property type="entry name" value="ATP:guanido phosphotransferase, N-terminal domain"/>
    <property type="match status" value="2"/>
</dbReference>
<dbReference type="InterPro" id="IPR014746">
    <property type="entry name" value="Gln_synth/guanido_kin_cat_dom"/>
</dbReference>
<dbReference type="InterPro" id="IPR022415">
    <property type="entry name" value="ATP-guanido_PTrfase_AS"/>
</dbReference>
<feature type="binding site" evidence="7">
    <location>
        <begin position="216"/>
        <end position="220"/>
    </location>
    <ligand>
        <name>ATP</name>
        <dbReference type="ChEBI" id="CHEBI:30616"/>
    </ligand>
</feature>
<gene>
    <name evidence="12" type="ORF">RRG08_000937</name>
</gene>
<keyword evidence="13" id="KW-1185">Reference proteome</keyword>
<feature type="domain" description="Phosphagen kinase N-terminal" evidence="10">
    <location>
        <begin position="451"/>
        <end position="533"/>
    </location>
</feature>
<dbReference type="Pfam" id="PF02807">
    <property type="entry name" value="ATP-gua_PtransN"/>
    <property type="match status" value="2"/>
</dbReference>
<comment type="similarity">
    <text evidence="1 6 8">Belongs to the ATP:guanido phosphotransferase family.</text>
</comment>
<dbReference type="InterPro" id="IPR036802">
    <property type="entry name" value="ATP-guanido_PTrfase_N_sf"/>
</dbReference>
<feature type="binding site" evidence="7">
    <location>
        <begin position="725"/>
        <end position="729"/>
    </location>
    <ligand>
        <name>ATP</name>
        <dbReference type="ChEBI" id="CHEBI:30616"/>
    </ligand>
</feature>
<dbReference type="Gene3D" id="3.30.590.10">
    <property type="entry name" value="Glutamine synthetase/guanido kinase, catalytic domain"/>
    <property type="match status" value="2"/>
</dbReference>
<evidence type="ECO:0000256" key="1">
    <source>
        <dbReference type="ARBA" id="ARBA00006798"/>
    </source>
</evidence>
<dbReference type="GO" id="GO:0004111">
    <property type="term" value="F:creatine kinase activity"/>
    <property type="evidence" value="ECO:0007669"/>
    <property type="project" value="InterPro"/>
</dbReference>
<dbReference type="GO" id="GO:0046314">
    <property type="term" value="P:phosphocreatine biosynthetic process"/>
    <property type="evidence" value="ECO:0007669"/>
    <property type="project" value="InterPro"/>
</dbReference>
<dbReference type="PROSITE" id="PS51510">
    <property type="entry name" value="PHOSPHAGEN_KINASE_C"/>
    <property type="match status" value="2"/>
</dbReference>
<keyword evidence="3 7" id="KW-0547">Nucleotide-binding</keyword>
<evidence type="ECO:0008006" key="14">
    <source>
        <dbReference type="Google" id="ProtNLM"/>
    </source>
</evidence>
<comment type="caution">
    <text evidence="7">Lacks conserved residue(s) required for the propagation of feature annotation.</text>
</comment>
<dbReference type="InterPro" id="IPR000749">
    <property type="entry name" value="ATP-guanido_PTrfase"/>
</dbReference>
<keyword evidence="4 7" id="KW-0418">Kinase</keyword>
<evidence type="ECO:0000256" key="4">
    <source>
        <dbReference type="ARBA" id="ARBA00022777"/>
    </source>
</evidence>
<evidence type="ECO:0000259" key="11">
    <source>
        <dbReference type="PROSITE" id="PS51510"/>
    </source>
</evidence>
<evidence type="ECO:0000256" key="8">
    <source>
        <dbReference type="RuleBase" id="RU000505"/>
    </source>
</evidence>
<dbReference type="PANTHER" id="PTHR11547:SF38">
    <property type="entry name" value="ARGININE KINASE 1-RELATED"/>
    <property type="match status" value="1"/>
</dbReference>
<evidence type="ECO:0000313" key="13">
    <source>
        <dbReference type="Proteomes" id="UP001283361"/>
    </source>
</evidence>
<feature type="binding site" evidence="7">
    <location>
        <position position="323"/>
    </location>
    <ligand>
        <name>ATP</name>
        <dbReference type="ChEBI" id="CHEBI:30616"/>
    </ligand>
</feature>
<sequence length="811" mass="90001">MATTENEVPTTTSEEKVEKPQEENSTAPPPTENDISAAEDDKSASAAPETDSTPAEDAADKTDDKTEKEDKADNTDKENKEDEKTEKTEEPPAPEPHVVEAEELFKQLSSAENCQSLLHKHLTQAVLDKLKEKKTSLGGTLANCIKSGCEILDSSIGVYACDQEGYKVFSDLFEPIIKEQHKLPEKKAVHHPHTDFGNLEKANLENLDPDDKFIVSSRIRIGRSQDGFSFAPVINKESREQLETKTVEALNALSDSLKGTYHKLAELDADVQKSLAEDNLTFDDSDRFLRAAGGYGDWPDGRGIFVNEEKNFVVWVNEEDHLRLFSLQKGGDIGAGYKRLVTAVKALEEKLTFVRDDRLGYLTACPSNLGTTMHVSVVIKVPHLAESDKLKPLFEKLNLNATVVEGEEVGAYQISNKRLVGLTEFQSISEIYQGLKEIIKQEKELAWRPENVGEMFEHLSKAKTCKSLVKKHLTKDVYEKLKEKKTAHEATLGDCIISGTLHLDSTIGVYAADAESYTEFAPLFDPIIKEHNKIKAADAIAHPAADFGDLENLGFTEFEAEGSPIVSTRVGIARSHKDFAFSPVLKSEDRVQAEQKIVEVLKALEGDLKGSYHSLEGLSTELQDELLKERLLFSNTDRFLKAAGVYNDWPAGRGIFINEEKTFVVWVNEQDHLRIFSTQKGGDVVGVYKRLVNAIKSLDEKLTFARDERLGNLTVCPSDLGTALRASVFIKIPNLSARKNFKTVCDNLKLQARALEGELTEEEVGVFEVSNKRSLGVTEIEAVKEMVSGVQEMVRLEKEAANSKPKSCTVL</sequence>
<dbReference type="PROSITE" id="PS00112">
    <property type="entry name" value="PHOSPHAGEN_KINASE"/>
    <property type="match status" value="1"/>
</dbReference>
<feature type="domain" description="Phosphagen kinase C-terminal" evidence="11">
    <location>
        <begin position="564"/>
        <end position="800"/>
    </location>
</feature>
<dbReference type="GO" id="GO:0005524">
    <property type="term" value="F:ATP binding"/>
    <property type="evidence" value="ECO:0007669"/>
    <property type="project" value="UniProtKB-UniRule"/>
</dbReference>
<evidence type="ECO:0000256" key="7">
    <source>
        <dbReference type="PROSITE-ProRule" id="PRU00843"/>
    </source>
</evidence>
<dbReference type="EMBL" id="JAWDGP010001945">
    <property type="protein sequence ID" value="KAK3786729.1"/>
    <property type="molecule type" value="Genomic_DNA"/>
</dbReference>
<feature type="compositionally biased region" description="Polar residues" evidence="9">
    <location>
        <begin position="1"/>
        <end position="12"/>
    </location>
</feature>
<dbReference type="PANTHER" id="PTHR11547">
    <property type="entry name" value="ARGININE OR CREATINE KINASE"/>
    <property type="match status" value="1"/>
</dbReference>
<dbReference type="PROSITE" id="PS51509">
    <property type="entry name" value="PHOSPHAGEN_KINASE_N"/>
    <property type="match status" value="2"/>
</dbReference>
<feature type="compositionally biased region" description="Basic and acidic residues" evidence="9">
    <location>
        <begin position="13"/>
        <end position="22"/>
    </location>
</feature>
<evidence type="ECO:0000259" key="10">
    <source>
        <dbReference type="PROSITE" id="PS51509"/>
    </source>
</evidence>
<feature type="compositionally biased region" description="Basic and acidic residues" evidence="9">
    <location>
        <begin position="58"/>
        <end position="90"/>
    </location>
</feature>
<dbReference type="InterPro" id="IPR022413">
    <property type="entry name" value="ATP-guanido_PTrfase_N"/>
</dbReference>
<reference evidence="12" key="1">
    <citation type="journal article" date="2023" name="G3 (Bethesda)">
        <title>A reference genome for the long-term kleptoplast-retaining sea slug Elysia crispata morphotype clarki.</title>
        <authorList>
            <person name="Eastman K.E."/>
            <person name="Pendleton A.L."/>
            <person name="Shaikh M.A."/>
            <person name="Suttiyut T."/>
            <person name="Ogas R."/>
            <person name="Tomko P."/>
            <person name="Gavelis G."/>
            <person name="Widhalm J.R."/>
            <person name="Wisecaver J.H."/>
        </authorList>
    </citation>
    <scope>NUCLEOTIDE SEQUENCE</scope>
    <source>
        <strain evidence="12">ECLA1</strain>
    </source>
</reference>
<dbReference type="GO" id="GO:0005615">
    <property type="term" value="C:extracellular space"/>
    <property type="evidence" value="ECO:0007669"/>
    <property type="project" value="TreeGrafter"/>
</dbReference>
<proteinExistence type="inferred from homology"/>
<dbReference type="Proteomes" id="UP001283361">
    <property type="component" value="Unassembled WGS sequence"/>
</dbReference>
<feature type="binding site" evidence="7">
    <location>
        <position position="674"/>
    </location>
    <ligand>
        <name>ATP</name>
        <dbReference type="ChEBI" id="CHEBI:30616"/>
    </ligand>
</feature>